<sequence length="68" mass="7847">MRMPWGYILGWSVVAGLILYWAMIKLTPKKGFFVVGERTVVKCNNCRLVQVKRENMRCRQCGNRGGVQ</sequence>
<dbReference type="AlphaFoldDB" id="A0A0F9GEW4"/>
<evidence type="ECO:0000256" key="1">
    <source>
        <dbReference type="SAM" id="Phobius"/>
    </source>
</evidence>
<comment type="caution">
    <text evidence="2">The sequence shown here is derived from an EMBL/GenBank/DDBJ whole genome shotgun (WGS) entry which is preliminary data.</text>
</comment>
<keyword evidence="1" id="KW-0472">Membrane</keyword>
<protein>
    <submittedName>
        <fullName evidence="2">Uncharacterized protein</fullName>
    </submittedName>
</protein>
<organism evidence="2">
    <name type="scientific">marine sediment metagenome</name>
    <dbReference type="NCBI Taxonomy" id="412755"/>
    <lineage>
        <taxon>unclassified sequences</taxon>
        <taxon>metagenomes</taxon>
        <taxon>ecological metagenomes</taxon>
    </lineage>
</organism>
<dbReference type="EMBL" id="LAZR01018204">
    <property type="protein sequence ID" value="KKL97278.1"/>
    <property type="molecule type" value="Genomic_DNA"/>
</dbReference>
<feature type="transmembrane region" description="Helical" evidence="1">
    <location>
        <begin position="6"/>
        <end position="23"/>
    </location>
</feature>
<gene>
    <name evidence="2" type="ORF">LCGC14_1836060</name>
</gene>
<name>A0A0F9GEW4_9ZZZZ</name>
<evidence type="ECO:0000313" key="2">
    <source>
        <dbReference type="EMBL" id="KKL97278.1"/>
    </source>
</evidence>
<accession>A0A0F9GEW4</accession>
<proteinExistence type="predicted"/>
<reference evidence="2" key="1">
    <citation type="journal article" date="2015" name="Nature">
        <title>Complex archaea that bridge the gap between prokaryotes and eukaryotes.</title>
        <authorList>
            <person name="Spang A."/>
            <person name="Saw J.H."/>
            <person name="Jorgensen S.L."/>
            <person name="Zaremba-Niedzwiedzka K."/>
            <person name="Martijn J."/>
            <person name="Lind A.E."/>
            <person name="van Eijk R."/>
            <person name="Schleper C."/>
            <person name="Guy L."/>
            <person name="Ettema T.J."/>
        </authorList>
    </citation>
    <scope>NUCLEOTIDE SEQUENCE</scope>
</reference>
<keyword evidence="1" id="KW-1133">Transmembrane helix</keyword>
<keyword evidence="1" id="KW-0812">Transmembrane</keyword>